<proteinExistence type="predicted"/>
<evidence type="ECO:0000313" key="1">
    <source>
        <dbReference type="EMBL" id="SEP70844.1"/>
    </source>
</evidence>
<evidence type="ECO:0000313" key="2">
    <source>
        <dbReference type="Proteomes" id="UP000199221"/>
    </source>
</evidence>
<gene>
    <name evidence="1" type="ORF">SAMN05216230_101287</name>
</gene>
<dbReference type="Proteomes" id="UP000199221">
    <property type="component" value="Unassembled WGS sequence"/>
</dbReference>
<dbReference type="AlphaFoldDB" id="A0A1H9A2G3"/>
<organism evidence="1 2">
    <name type="scientific">Pseudomonas soli</name>
    <dbReference type="NCBI Taxonomy" id="1306993"/>
    <lineage>
        <taxon>Bacteria</taxon>
        <taxon>Pseudomonadati</taxon>
        <taxon>Pseudomonadota</taxon>
        <taxon>Gammaproteobacteria</taxon>
        <taxon>Pseudomonadales</taxon>
        <taxon>Pseudomonadaceae</taxon>
        <taxon>Pseudomonas</taxon>
    </lineage>
</organism>
<dbReference type="EMBL" id="FOEQ01000001">
    <property type="protein sequence ID" value="SEP70844.1"/>
    <property type="molecule type" value="Genomic_DNA"/>
</dbReference>
<protein>
    <submittedName>
        <fullName evidence="1">Uncharacterized protein</fullName>
    </submittedName>
</protein>
<sequence length="31" mass="3668">MSLWLLNNDHNKPALKNMEYLGQPQAHPPFY</sequence>
<reference evidence="1 2" key="1">
    <citation type="submission" date="2016-10" db="EMBL/GenBank/DDBJ databases">
        <authorList>
            <person name="de Groot N.N."/>
        </authorList>
    </citation>
    <scope>NUCLEOTIDE SEQUENCE [LARGE SCALE GENOMIC DNA]</scope>
    <source>
        <strain evidence="1 2">LMG 27941</strain>
    </source>
</reference>
<name>A0A1H9A2G3_9PSED</name>
<accession>A0A1H9A2G3</accession>